<evidence type="ECO:0000256" key="1">
    <source>
        <dbReference type="SAM" id="MobiDB-lite"/>
    </source>
</evidence>
<feature type="compositionally biased region" description="Basic and acidic residues" evidence="1">
    <location>
        <begin position="137"/>
        <end position="147"/>
    </location>
</feature>
<comment type="caution">
    <text evidence="5">The sequence shown here is derived from an EMBL/GenBank/DDBJ whole genome shotgun (WGS) entry which is preliminary data.</text>
</comment>
<evidence type="ECO:0000313" key="7">
    <source>
        <dbReference type="EMBL" id="CAF3550438.1"/>
    </source>
</evidence>
<name>A0A813QIL6_9BILA</name>
<keyword evidence="2" id="KW-0812">Transmembrane</keyword>
<keyword evidence="2" id="KW-1133">Transmembrane helix</keyword>
<gene>
    <name evidence="5" type="ORF">GPM918_LOCUS1796</name>
    <name evidence="4" type="ORF">OVA965_LOCUS651</name>
    <name evidence="7" type="ORF">SRO942_LOCUS1796</name>
    <name evidence="6" type="ORF">TMI583_LOCUS651</name>
</gene>
<sequence>MEQTSEVLSSDDIQNNAFIPHILPMNENSDISIAVYLPVWYPTRPQLPQDRNVTHLFEQVYKSILSHWNSYRSELAIEEKKDEQEYIVDEPVTPITPPTTTSFSSTRQRDVNIRSNLNENIRNYSTDRARRSSHPLPKNDERSRSYEPRPFGTQHASKVQISDRSRKLTTPIILPTSLITSYENLKSVNNEFQNSSFSSASSSSESNYYSVSTTTIIQDQDINLLTSMPVKENDQCNNNDSQSTDKTAKTSFLPIHRKRTISTSSRISQSTSFDAIDQFENSDGWIQTIMQENQLISSNKQDNQQTSFHSPKTTIDDIQTDQEDECQKIVKNLLIDEVSNCDQQASLQENVRVCPSIEQNILFSNFNNDNINSNCKNSSYLFDIDDNNVQQASTLLSTDDEDKLSVRTLTDSSLSPESSLSSFLASSSAIKNTNNNTEDYFERLTKSIEPILKKNILTNNINNNRQNKILEMLTPSSSLVASNSNFSDTNQIQNHDPNDDVFTDPIPKLQEKRVSFSPQIIRQPRESYVRSPSLPPTPPLSYHSNSSSPLFKQFTPLSSPAKNRTELSLTVPTTQSESINRKSIIIPKTRRPDFVKVLSDSCHCQICSYFDRRQLKTNINLENALYRFLESKDIATTIITYIKSQDYKIHSSNLTFDIDINLLKELRMPKGFLEWFYTVPKFSRALLSLVKNINEFYRHCPIILSYVFIIEFAIIKPICLMFYYINWFLRLDMNKRFQLTLGIPAYFKRKSNDDDEESSVSETELFFIKWHWSKVPILFEDYYSNSSIIAYYETDDYHNLRILFQSHEDDFQNNVGITKIEFDDLFEDYRTLYSIEHIKAYLTNVNSITITFNEQNNRIPSFIETNDNENNENYHLQLDDYDEKKCLQHNRKPLKLFNCLSHLLENIYSYYRSKTFPIKQYELVVPSIVNHSFELTRRDRNKNNNNNNNNYDTLQLANEIKTNQILKDRSTSPIQFCENNFNNKQLIGKNGLSKQYHHHNHHHFHHMNDLRSSTPNEGEIPLSELPPPIIPSTDEMDKSTEKNNQSNKQPRLFNSETFESINNKQPDSSDITLSNNVDSMRQHQQQQAQENISSITGGDDDINSTSLSLEKLSSSIVTTNEKDKIISKLSTPWKSQDNEIKQQQQQNIFETPIRDQNRMADENVINYITPQSISRHLSLSKDKITHSYNEQMNNINKDSKTKFYTRASSLTFDERNCNREKLNITITKDNTEINKQRPTYLLPPSSNNDRLITSCIYDSGSELSSSENGGFQNFTIETLNECCTLNEKIELNMNSKFSCTGEFWVEYKLSNENEKKFRQLTSHISFYGNNYIAPKSVKINEIIGIYFESRWRRGRVLPPNNRSSSIALYLVDYGRVIHVPLTEIRWLPVEFTKFPYKAIQCYFSEALRFNYSDTMRENFQKLLKCRTVRAQVYEKDGNKVGVLLMCQVKDGTMNIYRYLNAIEKRTSKFLSNADITSLFSCDLAENEDTNVNMWEQLEMSKGYPENFISSSPPPPSILVSREISQCLDNKKNGTNVDSSDSSEIQKQQGFCCVPRSSQIHKRRLPQEKRRLTFE</sequence>
<feature type="region of interest" description="Disordered" evidence="1">
    <location>
        <begin position="90"/>
        <end position="163"/>
    </location>
</feature>
<dbReference type="Proteomes" id="UP000677228">
    <property type="component" value="Unassembled WGS sequence"/>
</dbReference>
<feature type="domain" description="Tudor" evidence="3">
    <location>
        <begin position="1297"/>
        <end position="1403"/>
    </location>
</feature>
<feature type="transmembrane region" description="Helical" evidence="2">
    <location>
        <begin position="703"/>
        <end position="729"/>
    </location>
</feature>
<keyword evidence="8" id="KW-1185">Reference proteome</keyword>
<evidence type="ECO:0000313" key="8">
    <source>
        <dbReference type="Proteomes" id="UP000663829"/>
    </source>
</evidence>
<feature type="compositionally biased region" description="Polar residues" evidence="1">
    <location>
        <begin position="1042"/>
        <end position="1053"/>
    </location>
</feature>
<evidence type="ECO:0000313" key="4">
    <source>
        <dbReference type="EMBL" id="CAF0728924.1"/>
    </source>
</evidence>
<reference evidence="5" key="1">
    <citation type="submission" date="2021-02" db="EMBL/GenBank/DDBJ databases">
        <authorList>
            <person name="Nowell W R."/>
        </authorList>
    </citation>
    <scope>NUCLEOTIDE SEQUENCE</scope>
</reference>
<protein>
    <recommendedName>
        <fullName evidence="3">Tudor domain-containing protein</fullName>
    </recommendedName>
</protein>
<organism evidence="5 8">
    <name type="scientific">Didymodactylos carnosus</name>
    <dbReference type="NCBI Taxonomy" id="1234261"/>
    <lineage>
        <taxon>Eukaryota</taxon>
        <taxon>Metazoa</taxon>
        <taxon>Spiralia</taxon>
        <taxon>Gnathifera</taxon>
        <taxon>Rotifera</taxon>
        <taxon>Eurotatoria</taxon>
        <taxon>Bdelloidea</taxon>
        <taxon>Philodinida</taxon>
        <taxon>Philodinidae</taxon>
        <taxon>Didymodactylos</taxon>
    </lineage>
</organism>
<proteinExistence type="predicted"/>
<dbReference type="Proteomes" id="UP000681722">
    <property type="component" value="Unassembled WGS sequence"/>
</dbReference>
<feature type="compositionally biased region" description="Polar residues" evidence="1">
    <location>
        <begin position="1079"/>
        <end position="1096"/>
    </location>
</feature>
<dbReference type="Proteomes" id="UP000663829">
    <property type="component" value="Unassembled WGS sequence"/>
</dbReference>
<keyword evidence="2" id="KW-0472">Membrane</keyword>
<feature type="region of interest" description="Disordered" evidence="1">
    <location>
        <begin position="1079"/>
        <end position="1099"/>
    </location>
</feature>
<dbReference type="EMBL" id="CAJOBA010000096">
    <property type="protein sequence ID" value="CAF3503585.1"/>
    <property type="molecule type" value="Genomic_DNA"/>
</dbReference>
<dbReference type="Gene3D" id="2.30.30.140">
    <property type="match status" value="1"/>
</dbReference>
<dbReference type="EMBL" id="CAJNOK010000096">
    <property type="protein sequence ID" value="CAF0728924.1"/>
    <property type="molecule type" value="Genomic_DNA"/>
</dbReference>
<dbReference type="EMBL" id="CAJNOQ010000180">
    <property type="protein sequence ID" value="CAF0768617.1"/>
    <property type="molecule type" value="Genomic_DNA"/>
</dbReference>
<dbReference type="InterPro" id="IPR035437">
    <property type="entry name" value="SNase_OB-fold_sf"/>
</dbReference>
<evidence type="ECO:0000313" key="6">
    <source>
        <dbReference type="EMBL" id="CAF3503585.1"/>
    </source>
</evidence>
<dbReference type="Gene3D" id="2.40.50.90">
    <property type="match status" value="1"/>
</dbReference>
<accession>A0A813QIL6</accession>
<feature type="compositionally biased region" description="Polar residues" evidence="1">
    <location>
        <begin position="113"/>
        <end position="124"/>
    </location>
</feature>
<dbReference type="InterPro" id="IPR002999">
    <property type="entry name" value="Tudor"/>
</dbReference>
<evidence type="ECO:0000259" key="3">
    <source>
        <dbReference type="Pfam" id="PF00567"/>
    </source>
</evidence>
<feature type="region of interest" description="Disordered" evidence="1">
    <location>
        <begin position="1000"/>
        <end position="1053"/>
    </location>
</feature>
<dbReference type="EMBL" id="CAJOBC010000180">
    <property type="protein sequence ID" value="CAF3550438.1"/>
    <property type="molecule type" value="Genomic_DNA"/>
</dbReference>
<feature type="region of interest" description="Disordered" evidence="1">
    <location>
        <begin position="233"/>
        <end position="253"/>
    </location>
</feature>
<feature type="region of interest" description="Disordered" evidence="1">
    <location>
        <begin position="525"/>
        <end position="574"/>
    </location>
</feature>
<dbReference type="Proteomes" id="UP000682733">
    <property type="component" value="Unassembled WGS sequence"/>
</dbReference>
<evidence type="ECO:0000313" key="5">
    <source>
        <dbReference type="EMBL" id="CAF0768617.1"/>
    </source>
</evidence>
<feature type="compositionally biased region" description="Polar residues" evidence="1">
    <location>
        <begin position="542"/>
        <end position="574"/>
    </location>
</feature>
<dbReference type="Pfam" id="PF00567">
    <property type="entry name" value="TUDOR"/>
    <property type="match status" value="1"/>
</dbReference>
<dbReference type="SUPFAM" id="SSF63748">
    <property type="entry name" value="Tudor/PWWP/MBT"/>
    <property type="match status" value="1"/>
</dbReference>
<feature type="compositionally biased region" description="Polar residues" evidence="1">
    <location>
        <begin position="235"/>
        <end position="245"/>
    </location>
</feature>
<evidence type="ECO:0000256" key="2">
    <source>
        <dbReference type="SAM" id="Phobius"/>
    </source>
</evidence>
<dbReference type="OrthoDB" id="10023235at2759"/>